<evidence type="ECO:0000313" key="3">
    <source>
        <dbReference type="EMBL" id="MBC3539113.1"/>
    </source>
</evidence>
<comment type="caution">
    <text evidence="3">The sequence shown here is derived from an EMBL/GenBank/DDBJ whole genome shotgun (WGS) entry which is preliminary data.</text>
</comment>
<gene>
    <name evidence="3" type="ORF">H7U12_05430</name>
</gene>
<evidence type="ECO:0000259" key="2">
    <source>
        <dbReference type="Pfam" id="PF18962"/>
    </source>
</evidence>
<dbReference type="NCBIfam" id="TIGR04183">
    <property type="entry name" value="Por_Secre_tail"/>
    <property type="match status" value="1"/>
</dbReference>
<name>A0ABR6VPK5_9BACT</name>
<reference evidence="3 4" key="1">
    <citation type="journal article" date="2019" name="Int. J. Syst. Evol. Microbiol.">
        <title>Rufibacter sediminis sp. nov., isolated from freshwater lake sediment.</title>
        <authorList>
            <person name="Qu J.H."/>
            <person name="Zhang L.J."/>
            <person name="Fu Y.H."/>
            <person name="Li H.F."/>
        </authorList>
    </citation>
    <scope>NUCLEOTIDE SEQUENCE [LARGE SCALE GENOMIC DNA]</scope>
    <source>
        <strain evidence="3 4">H-1</strain>
    </source>
</reference>
<dbReference type="RefSeq" id="WP_186634145.1">
    <property type="nucleotide sequence ID" value="NZ_JACOAF010000013.1"/>
</dbReference>
<organism evidence="3 4">
    <name type="scientific">Rufibacter sediminis</name>
    <dbReference type="NCBI Taxonomy" id="2762756"/>
    <lineage>
        <taxon>Bacteria</taxon>
        <taxon>Pseudomonadati</taxon>
        <taxon>Bacteroidota</taxon>
        <taxon>Cytophagia</taxon>
        <taxon>Cytophagales</taxon>
        <taxon>Hymenobacteraceae</taxon>
        <taxon>Rufibacter</taxon>
    </lineage>
</organism>
<feature type="domain" description="Secretion system C-terminal sorting" evidence="2">
    <location>
        <begin position="1108"/>
        <end position="1179"/>
    </location>
</feature>
<keyword evidence="1" id="KW-0732">Signal</keyword>
<proteinExistence type="predicted"/>
<evidence type="ECO:0000256" key="1">
    <source>
        <dbReference type="SAM" id="SignalP"/>
    </source>
</evidence>
<sequence length="1182" mass="123989">MAVARITSRKPSAFHVWMLFWAFTIFQVSAANAQGTNTYAVGDYRTASGGILSQQEGSVTLEQFTSLGTWETATYPLATSSTLYVEHPLQLSGTLQVANLFIAAQKSVTVPAGASLVTTGKLIVGTAAEVVQEGEIENRGLLQLHPNARLIIRSAGYKASALIWAGSEEIDASSEVKIEAAVANEPLLSGSQLSIQNHGYWFGRLTIAPVASGAQWQLTDSSAPVAQSFSAQLPSTSSLSFLAAANQSLQLGQEVSLVGGTYFVQNQGAGTGTLTIAGNLSLQNATLTLNQTSTSSAISAIDLKGNLITDASSMINNSSSVSTAASGIRFTGTAWQTLQAAGPVNHVSLTVKSGAMVRLAQHVRLNPINSVYAGTLSIENGGALDFGMDAGNNGFQVQGQGYFTLHQGGTLYLTSAQGLNSTGAAGNVQVTDSRRSINQLATFIFAGKTPQQTGNAFLATASGKIIIIDNPTSVTITSNLGISSNTAISPQGGRLEIKQGTLVATPSGDVTGSGKLVMSGGTFQTSVLNSVVPQLTGNYELTGGAVEFAGNGNQTLRGGTNYPYHQVIISGINELGVTAKSISTTVAINQNLTILPNAILDLGNKSLKGDGGLTMTGGLLRMSKTSGSLPELTGKNSPYALTGGTIEFYGSTNGQNQSIRGVYGNSQKITYHHLLLTAAEANTLNETGNHLFSANFDVAGTLTVKAPAVLQIASNRSVGGVGNFVLEAGATLLYGSAQGIKQTGSGTMDGNVRVSGTRAFSPLASYGFIGNSEMVTGDALPSTVANLLLAKVGGGVTLSKTVNVTHVFTHKSGYFKTDAHELSLLNQVAAALQITDATFYIQGTLRRAVGSSGSYLYPVGNTSGSRKLEITSIGLSGNGFQSIAVSFRPLVHHQEAEMFVAEGSSSYTSLAPEGVWYVEPNTKPASGTFTAKAFLQGFSNLSDNKFALVLRPINSTSAQDWSTGGGSLDAPNKEGRTVASGYAQRNFMTSFGQLAIANSETVLPVTWRYVKAQRKGQQVQVQWATASEKDNDRFEVETSVDGKNFTYVGKVAGSGNSSTERHYEFLHASPAPATTYYRIKQVDLDGGFEYSQVVAVQTGKAATMQISLYPNPSHDYLYLGNISLDAAAVVEILDMQGRKVDQIKPTLEGGTPNISIQQLQAGNYILRIQNAGQLIQQRFVKL</sequence>
<feature type="chain" id="PRO_5047169695" evidence="1">
    <location>
        <begin position="34"/>
        <end position="1182"/>
    </location>
</feature>
<dbReference type="InterPro" id="IPR026444">
    <property type="entry name" value="Secre_tail"/>
</dbReference>
<protein>
    <submittedName>
        <fullName evidence="3">T9SS type A sorting domain-containing protein</fullName>
    </submittedName>
</protein>
<keyword evidence="4" id="KW-1185">Reference proteome</keyword>
<dbReference type="InterPro" id="IPR013783">
    <property type="entry name" value="Ig-like_fold"/>
</dbReference>
<evidence type="ECO:0000313" key="4">
    <source>
        <dbReference type="Proteomes" id="UP000659698"/>
    </source>
</evidence>
<dbReference type="Proteomes" id="UP000659698">
    <property type="component" value="Unassembled WGS sequence"/>
</dbReference>
<accession>A0ABR6VPK5</accession>
<dbReference type="Gene3D" id="2.60.40.10">
    <property type="entry name" value="Immunoglobulins"/>
    <property type="match status" value="1"/>
</dbReference>
<dbReference type="Pfam" id="PF18962">
    <property type="entry name" value="Por_Secre_tail"/>
    <property type="match status" value="1"/>
</dbReference>
<feature type="signal peptide" evidence="1">
    <location>
        <begin position="1"/>
        <end position="33"/>
    </location>
</feature>
<dbReference type="EMBL" id="JACOAF010000013">
    <property type="protein sequence ID" value="MBC3539113.1"/>
    <property type="molecule type" value="Genomic_DNA"/>
</dbReference>